<feature type="compositionally biased region" description="Low complexity" evidence="1">
    <location>
        <begin position="18"/>
        <end position="61"/>
    </location>
</feature>
<protein>
    <submittedName>
        <fullName evidence="3">Guanyl-nucleotide exchange factor activity protein</fullName>
    </submittedName>
</protein>
<reference evidence="3 4" key="1">
    <citation type="submission" date="2023-09" db="EMBL/GenBank/DDBJ databases">
        <title>Pangenome analysis of Batrachochytrium dendrobatidis and related Chytrids.</title>
        <authorList>
            <person name="Yacoub M.N."/>
            <person name="Stajich J.E."/>
            <person name="James T.Y."/>
        </authorList>
    </citation>
    <scope>NUCLEOTIDE SEQUENCE [LARGE SCALE GENOMIC DNA]</scope>
    <source>
        <strain evidence="3 4">JEL0888</strain>
    </source>
</reference>
<evidence type="ECO:0000256" key="1">
    <source>
        <dbReference type="SAM" id="MobiDB-lite"/>
    </source>
</evidence>
<dbReference type="EMBL" id="JADGIZ020000076">
    <property type="protein sequence ID" value="KAL2912109.1"/>
    <property type="molecule type" value="Genomic_DNA"/>
</dbReference>
<evidence type="ECO:0000313" key="4">
    <source>
        <dbReference type="Proteomes" id="UP001527925"/>
    </source>
</evidence>
<feature type="region of interest" description="Disordered" evidence="1">
    <location>
        <begin position="755"/>
        <end position="776"/>
    </location>
</feature>
<comment type="caution">
    <text evidence="3">The sequence shown here is derived from an EMBL/GenBank/DDBJ whole genome shotgun (WGS) entry which is preliminary data.</text>
</comment>
<dbReference type="Pfam" id="PF02204">
    <property type="entry name" value="VPS9"/>
    <property type="match status" value="1"/>
</dbReference>
<feature type="compositionally biased region" description="Low complexity" evidence="1">
    <location>
        <begin position="181"/>
        <end position="197"/>
    </location>
</feature>
<keyword evidence="4" id="KW-1185">Reference proteome</keyword>
<organism evidence="3 4">
    <name type="scientific">Polyrhizophydium stewartii</name>
    <dbReference type="NCBI Taxonomy" id="2732419"/>
    <lineage>
        <taxon>Eukaryota</taxon>
        <taxon>Fungi</taxon>
        <taxon>Fungi incertae sedis</taxon>
        <taxon>Chytridiomycota</taxon>
        <taxon>Chytridiomycota incertae sedis</taxon>
        <taxon>Chytridiomycetes</taxon>
        <taxon>Rhizophydiales</taxon>
        <taxon>Rhizophydiales incertae sedis</taxon>
        <taxon>Polyrhizophydium</taxon>
    </lineage>
</organism>
<dbReference type="Gene3D" id="1.20.1050.80">
    <property type="entry name" value="VPS9 domain"/>
    <property type="match status" value="1"/>
</dbReference>
<accession>A0ABR4MY18</accession>
<name>A0ABR4MY18_9FUNG</name>
<gene>
    <name evidence="3" type="primary">VPS9D1</name>
    <name evidence="3" type="ORF">HK105_208385</name>
</gene>
<dbReference type="InterPro" id="IPR037191">
    <property type="entry name" value="VPS9_dom_sf"/>
</dbReference>
<dbReference type="SMART" id="SM00167">
    <property type="entry name" value="VPS9"/>
    <property type="match status" value="1"/>
</dbReference>
<feature type="domain" description="VPS9" evidence="2">
    <location>
        <begin position="484"/>
        <end position="646"/>
    </location>
</feature>
<evidence type="ECO:0000259" key="2">
    <source>
        <dbReference type="PROSITE" id="PS51205"/>
    </source>
</evidence>
<proteinExistence type="predicted"/>
<dbReference type="PANTHER" id="PTHR23101:SF25">
    <property type="entry name" value="GTPASE-ACTIVATING PROTEIN AND VPS9 DOMAIN-CONTAINING PROTEIN 1"/>
    <property type="match status" value="1"/>
</dbReference>
<feature type="region of interest" description="Disordered" evidence="1">
    <location>
        <begin position="293"/>
        <end position="328"/>
    </location>
</feature>
<feature type="compositionally biased region" description="Pro residues" evidence="1">
    <location>
        <begin position="7"/>
        <end position="17"/>
    </location>
</feature>
<dbReference type="Proteomes" id="UP001527925">
    <property type="component" value="Unassembled WGS sequence"/>
</dbReference>
<feature type="region of interest" description="Disordered" evidence="1">
    <location>
        <begin position="1"/>
        <end position="69"/>
    </location>
</feature>
<sequence>MDGPEPGAAPAPAPVPVPARAHGPADTPAAGSAQAASPPSSLRPRTSSLRPAGGGSPPDSAGHGDADARRRSASFTNLNVPVELDTHAVLRSLAVGGPYRHIRKLLTDGQAILALPVSRTMLMFGDIRIDFFNRHVFLTNPANPNQLLSVVGMRGVIKGSRLFLVGPPPPPPQMPEGLARQASQASDQPDADADAAPPKRTLWDSFSMYNPSMTLYPSLELFSEAIIEHKLKIETGDEVTIRLLLIHRPIMDEDLEHHTWTGLSGPFSANNAAWQLASEGMLPEELHPGVLQESASDPAKDASAVKSAWTPSAASTAGSTGQPAARPPATLFSLPSQMLDTINPFNAIPSLFAKADVPLPDLAIRSLENDAQLAVFMALVRDPRGSIIVAQVQRFAADLAAHFALNPTVSVAAKTATDKASERSDALAKRILDFLDAMLSFLNSIRFVRTQGEPYVMSVLAGMETYLLGRFHDNVFGILLMEEQRNDHILASRLSVLGISSFGLGDLGLGWLQHHKELWKTVRLGGLELMRFERDITPARKLDALLRLHAHLVEFLEAVNKERDDQSDSHKSGISGGDGTGTNADTLLGLLIYVVVETHPTHLFSSLRFVQKFRNPVHLDGQASYSLVNLDAATSFLMTLDLSILDVPEDVLETCSPPSPGTGTTIMLPIDETKILDSRSTRPPSPLRAALSFQPSTALLSGITAVSDDIHGQGLAVLVPASGRSRQDRAGQDTAKNGIVALAKGTCCSAHECVDSHATASKSAEPGPDDARSTDS</sequence>
<dbReference type="InterPro" id="IPR003123">
    <property type="entry name" value="VPS9"/>
</dbReference>
<feature type="region of interest" description="Disordered" evidence="1">
    <location>
        <begin position="165"/>
        <end position="197"/>
    </location>
</feature>
<feature type="compositionally biased region" description="Polar residues" evidence="1">
    <location>
        <begin position="309"/>
        <end position="322"/>
    </location>
</feature>
<dbReference type="PROSITE" id="PS51205">
    <property type="entry name" value="VPS9"/>
    <property type="match status" value="1"/>
</dbReference>
<dbReference type="InterPro" id="IPR045046">
    <property type="entry name" value="Vps9-like"/>
</dbReference>
<dbReference type="PANTHER" id="PTHR23101">
    <property type="entry name" value="RAB GDP/GTP EXCHANGE FACTOR"/>
    <property type="match status" value="1"/>
</dbReference>
<dbReference type="SUPFAM" id="SSF109993">
    <property type="entry name" value="VPS9 domain"/>
    <property type="match status" value="1"/>
</dbReference>
<evidence type="ECO:0000313" key="3">
    <source>
        <dbReference type="EMBL" id="KAL2912109.1"/>
    </source>
</evidence>